<dbReference type="RefSeq" id="YP_010087129.1">
    <property type="nucleotide sequence ID" value="NC_055502.1"/>
</dbReference>
<dbReference type="EMBL" id="MH320559">
    <property type="protein sequence ID" value="AXU41722.1"/>
    <property type="molecule type" value="Genomic_DNA"/>
</dbReference>
<name>A0A346TQ62_9ABAC</name>
<organism evidence="1 2">
    <name type="scientific">Spodoptera eridania nucleopolyhedrovirus</name>
    <dbReference type="NCBI Taxonomy" id="2315721"/>
    <lineage>
        <taxon>Viruses</taxon>
        <taxon>Viruses incertae sedis</taxon>
        <taxon>Naldaviricetes</taxon>
        <taxon>Lefavirales</taxon>
        <taxon>Baculoviridae</taxon>
        <taxon>Alphabaculovirus</taxon>
        <taxon>Alphabaculovirus speridaniae</taxon>
    </lineage>
</organism>
<evidence type="ECO:0000313" key="1">
    <source>
        <dbReference type="EMBL" id="AXU41722.1"/>
    </source>
</evidence>
<dbReference type="KEGG" id="vg:65102376"/>
<dbReference type="InterPro" id="IPR007355">
    <property type="entry name" value="DUF424"/>
</dbReference>
<evidence type="ECO:0000313" key="2">
    <source>
        <dbReference type="Proteomes" id="UP000503448"/>
    </source>
</evidence>
<dbReference type="Proteomes" id="UP000503448">
    <property type="component" value="Segment"/>
</dbReference>
<dbReference type="GeneID" id="65102376"/>
<proteinExistence type="predicted"/>
<keyword evidence="2" id="KW-1185">Reference proteome</keyword>
<protein>
    <submittedName>
        <fullName evidence="1">ORF128</fullName>
    </submittedName>
</protein>
<accession>A0A346TQ62</accession>
<sequence>MPIAEMDFTTSDLLKNASFSSKQYHRFEHYMTLLNLCKGVVTANINVDSIKQLEKLNLRVDSLTDYITNIFDYDMYIKDGKPDTIYVMDVANKAIVGTIAVDFLGDNLILNVNESAPIDGVTTTTNAITIVKE</sequence>
<reference evidence="1 2" key="1">
    <citation type="submission" date="2018-05" db="EMBL/GenBank/DDBJ databases">
        <title>The complete genome sequence of an alphabaculovirus isolated from the southern armyworm, Spodoptera eridania.</title>
        <authorList>
            <person name="Harrison R.L."/>
            <person name="Rowley D.L."/>
        </authorList>
    </citation>
    <scope>NUCLEOTIDE SEQUENCE [LARGE SCALE GENOMIC DNA]</scope>
    <source>
        <strain evidence="1">251</strain>
    </source>
</reference>
<dbReference type="Pfam" id="PF04242">
    <property type="entry name" value="DUF424"/>
    <property type="match status" value="1"/>
</dbReference>